<dbReference type="EMBL" id="BMTD01000034">
    <property type="protein sequence ID" value="GGV28613.1"/>
    <property type="molecule type" value="Genomic_DNA"/>
</dbReference>
<dbReference type="PANTHER" id="PTHR14136:SF17">
    <property type="entry name" value="BTB_POZ DOMAIN-CONTAINING PROTEIN KCTD9"/>
    <property type="match status" value="1"/>
</dbReference>
<dbReference type="Proteomes" id="UP000618795">
    <property type="component" value="Unassembled WGS sequence"/>
</dbReference>
<name>A0A918ILD7_9ACTN</name>
<keyword evidence="1" id="KW-0472">Membrane</keyword>
<evidence type="ECO:0000313" key="3">
    <source>
        <dbReference type="Proteomes" id="UP000618795"/>
    </source>
</evidence>
<organism evidence="2 3">
    <name type="scientific">Streptomyces filipinensis</name>
    <dbReference type="NCBI Taxonomy" id="66887"/>
    <lineage>
        <taxon>Bacteria</taxon>
        <taxon>Bacillati</taxon>
        <taxon>Actinomycetota</taxon>
        <taxon>Actinomycetes</taxon>
        <taxon>Kitasatosporales</taxon>
        <taxon>Streptomycetaceae</taxon>
        <taxon>Streptomyces</taxon>
    </lineage>
</organism>
<gene>
    <name evidence="2" type="ORF">GCM10010260_81350</name>
</gene>
<evidence type="ECO:0000313" key="2">
    <source>
        <dbReference type="EMBL" id="GGV28613.1"/>
    </source>
</evidence>
<keyword evidence="1" id="KW-1133">Transmembrane helix</keyword>
<keyword evidence="1" id="KW-0812">Transmembrane</keyword>
<comment type="caution">
    <text evidence="2">The sequence shown here is derived from an EMBL/GenBank/DDBJ whole genome shotgun (WGS) entry which is preliminary data.</text>
</comment>
<dbReference type="RefSeq" id="WP_229854812.1">
    <property type="nucleotide sequence ID" value="NZ_BMTD01000034.1"/>
</dbReference>
<sequence length="311" mass="32771">MGNRLQWAALAASSLPGIAALAALLFTWVSVEQSGDQLRIAERGQVTGRFNAAIGNLSSSAVDVRLGGIYGLERLMRDSPHDQPTIVTLLTAYVREHTHGQVDSSADARPATDVQAAMTVLANRDPARDGSGDFDLRNVRLRNLGYMGMWDRALQRVIGINFPEADFSAADLSSADLEHAQLAGAVMAGTSLREAALNGAELADAVLTDADLARSHLVRADLRRIQAAGAHFDDTYLTRAALEDAHLQRASLVGASLPGAVLRGADLRQADLRDADFTGADLSGADFTGAKNLSTAGFDGAVLKGTRGLPS</sequence>
<dbReference type="InterPro" id="IPR051082">
    <property type="entry name" value="Pentapeptide-BTB/POZ_domain"/>
</dbReference>
<protein>
    <recommendedName>
        <fullName evidence="4">Pentapeptide repeat-containing protein</fullName>
    </recommendedName>
</protein>
<evidence type="ECO:0008006" key="4">
    <source>
        <dbReference type="Google" id="ProtNLM"/>
    </source>
</evidence>
<reference evidence="2" key="2">
    <citation type="submission" date="2020-09" db="EMBL/GenBank/DDBJ databases">
        <authorList>
            <person name="Sun Q."/>
            <person name="Ohkuma M."/>
        </authorList>
    </citation>
    <scope>NUCLEOTIDE SEQUENCE</scope>
    <source>
        <strain evidence="2">JCM 4369</strain>
    </source>
</reference>
<accession>A0A918ILD7</accession>
<dbReference type="Pfam" id="PF00805">
    <property type="entry name" value="Pentapeptide"/>
    <property type="match status" value="2"/>
</dbReference>
<evidence type="ECO:0000256" key="1">
    <source>
        <dbReference type="SAM" id="Phobius"/>
    </source>
</evidence>
<proteinExistence type="predicted"/>
<dbReference type="Gene3D" id="2.160.20.80">
    <property type="entry name" value="E3 ubiquitin-protein ligase SopA"/>
    <property type="match status" value="1"/>
</dbReference>
<keyword evidence="3" id="KW-1185">Reference proteome</keyword>
<feature type="transmembrane region" description="Helical" evidence="1">
    <location>
        <begin position="7"/>
        <end position="29"/>
    </location>
</feature>
<dbReference type="PANTHER" id="PTHR14136">
    <property type="entry name" value="BTB_POZ DOMAIN-CONTAINING PROTEIN KCTD9"/>
    <property type="match status" value="1"/>
</dbReference>
<dbReference type="InterPro" id="IPR001646">
    <property type="entry name" value="5peptide_repeat"/>
</dbReference>
<reference evidence="2" key="1">
    <citation type="journal article" date="2014" name="Int. J. Syst. Evol. Microbiol.">
        <title>Complete genome sequence of Corynebacterium casei LMG S-19264T (=DSM 44701T), isolated from a smear-ripened cheese.</title>
        <authorList>
            <consortium name="US DOE Joint Genome Institute (JGI-PGF)"/>
            <person name="Walter F."/>
            <person name="Albersmeier A."/>
            <person name="Kalinowski J."/>
            <person name="Ruckert C."/>
        </authorList>
    </citation>
    <scope>NUCLEOTIDE SEQUENCE</scope>
    <source>
        <strain evidence="2">JCM 4369</strain>
    </source>
</reference>
<dbReference type="SUPFAM" id="SSF141571">
    <property type="entry name" value="Pentapeptide repeat-like"/>
    <property type="match status" value="1"/>
</dbReference>
<dbReference type="AlphaFoldDB" id="A0A918ILD7"/>